<comment type="subcellular location">
    <subcellularLocation>
        <location evidence="2">Membrane</location>
    </subcellularLocation>
</comment>
<dbReference type="Proteomes" id="UP000249495">
    <property type="component" value="Chromosome 1"/>
</dbReference>
<dbReference type="NCBIfam" id="NF046044">
    <property type="entry name" value="PnpS"/>
    <property type="match status" value="1"/>
</dbReference>
<sequence length="448" mass="50480">MSEKRKYLFLFLVPFLLLGAAAFYVRNQNGVTVLVLSLGLLFLCLLHAYASLRQELTDLNQLLKRRLYQDYSGHYMGKKDGPVGQVATTFEKLSQLAKSREEEARIAQTNLSLFLSNITLGVVLVNRQKKISIKNQAFADLFPDQDLILGLSLFHLQGGHALTVMANKVLETGQRQSQELLLERESEKIFEVSAVPIFEYNRVQQVLLLLYDVTKIRQLEQMRADFVANASHELRTPITSIRGFSETLIDMGEEDPKKQKFLDIIYRESLRLEDIVNDILKLASAEYSDESGQLEAVAVYQLIEEVSQTLAKKMSKKSLTWVLEGDRALTITCDSKQLSQILLNLLTNAINYTEAGGEISVQFFEEEGRLILQVQDTGIGIPKADQEKIFERFYRVNKGRSRQTGGTGLGLAIVKNMLEKMDGQISLTSQLGEGSTFTISLPKKKPKS</sequence>
<dbReference type="InterPro" id="IPR003594">
    <property type="entry name" value="HATPase_dom"/>
</dbReference>
<dbReference type="SUPFAM" id="SSF55874">
    <property type="entry name" value="ATPase domain of HSP90 chaperone/DNA topoisomerase II/histidine kinase"/>
    <property type="match status" value="1"/>
</dbReference>
<dbReference type="FunFam" id="1.10.287.130:FF:000001">
    <property type="entry name" value="Two-component sensor histidine kinase"/>
    <property type="match status" value="1"/>
</dbReference>
<evidence type="ECO:0000256" key="3">
    <source>
        <dbReference type="ARBA" id="ARBA00012438"/>
    </source>
</evidence>
<dbReference type="Pfam" id="PF00512">
    <property type="entry name" value="HisKA"/>
    <property type="match status" value="1"/>
</dbReference>
<dbReference type="CDD" id="cd00075">
    <property type="entry name" value="HATPase"/>
    <property type="match status" value="1"/>
</dbReference>
<evidence type="ECO:0000313" key="11">
    <source>
        <dbReference type="EMBL" id="SQF41292.1"/>
    </source>
</evidence>
<dbReference type="SUPFAM" id="SSF55785">
    <property type="entry name" value="PYP-like sensor domain (PAS domain)"/>
    <property type="match status" value="1"/>
</dbReference>
<evidence type="ECO:0000256" key="5">
    <source>
        <dbReference type="ARBA" id="ARBA00022679"/>
    </source>
</evidence>
<dbReference type="GO" id="GO:0005886">
    <property type="term" value="C:plasma membrane"/>
    <property type="evidence" value="ECO:0007669"/>
    <property type="project" value="TreeGrafter"/>
</dbReference>
<dbReference type="PANTHER" id="PTHR45453">
    <property type="entry name" value="PHOSPHATE REGULON SENSOR PROTEIN PHOR"/>
    <property type="match status" value="1"/>
</dbReference>
<evidence type="ECO:0000256" key="8">
    <source>
        <dbReference type="ARBA" id="ARBA00023136"/>
    </source>
</evidence>
<comment type="catalytic activity">
    <reaction evidence="1">
        <text>ATP + protein L-histidine = ADP + protein N-phospho-L-histidine.</text>
        <dbReference type="EC" id="2.7.13.3"/>
    </reaction>
</comment>
<accession>A0A2X3Y386</accession>
<name>A0A2X3Y386_9STRE</name>
<dbReference type="SMART" id="SM00388">
    <property type="entry name" value="HisKA"/>
    <property type="match status" value="1"/>
</dbReference>
<dbReference type="Gene3D" id="3.30.565.10">
    <property type="entry name" value="Histidine kinase-like ATPase, C-terminal domain"/>
    <property type="match status" value="1"/>
</dbReference>
<organism evidence="11 12">
    <name type="scientific">Streptococcus ferus</name>
    <dbReference type="NCBI Taxonomy" id="1345"/>
    <lineage>
        <taxon>Bacteria</taxon>
        <taxon>Bacillati</taxon>
        <taxon>Bacillota</taxon>
        <taxon>Bacilli</taxon>
        <taxon>Lactobacillales</taxon>
        <taxon>Streptococcaceae</taxon>
        <taxon>Streptococcus</taxon>
    </lineage>
</organism>
<dbReference type="KEGG" id="sfer:NCTC12278_01894"/>
<dbReference type="EC" id="2.7.13.3" evidence="3"/>
<keyword evidence="9" id="KW-1133">Transmembrane helix</keyword>
<feature type="transmembrane region" description="Helical" evidence="9">
    <location>
        <begin position="31"/>
        <end position="52"/>
    </location>
</feature>
<evidence type="ECO:0000259" key="10">
    <source>
        <dbReference type="PROSITE" id="PS50109"/>
    </source>
</evidence>
<dbReference type="Gene3D" id="1.10.287.130">
    <property type="match status" value="1"/>
</dbReference>
<keyword evidence="9" id="KW-0812">Transmembrane</keyword>
<dbReference type="InterPro" id="IPR036097">
    <property type="entry name" value="HisK_dim/P_sf"/>
</dbReference>
<evidence type="ECO:0000256" key="6">
    <source>
        <dbReference type="ARBA" id="ARBA00022777"/>
    </source>
</evidence>
<evidence type="ECO:0000256" key="9">
    <source>
        <dbReference type="SAM" id="Phobius"/>
    </source>
</evidence>
<dbReference type="PANTHER" id="PTHR45453:SF1">
    <property type="entry name" value="PHOSPHATE REGULON SENSOR PROTEIN PHOR"/>
    <property type="match status" value="1"/>
</dbReference>
<dbReference type="STRING" id="1123303.GCA_000372425_01111"/>
<keyword evidence="8 9" id="KW-0472">Membrane</keyword>
<feature type="domain" description="Histidine kinase" evidence="10">
    <location>
        <begin position="229"/>
        <end position="445"/>
    </location>
</feature>
<dbReference type="Pfam" id="PF02518">
    <property type="entry name" value="HATPase_c"/>
    <property type="match status" value="1"/>
</dbReference>
<dbReference type="AlphaFoldDB" id="A0A2X3Y386"/>
<dbReference type="FunFam" id="3.30.565.10:FF:000006">
    <property type="entry name" value="Sensor histidine kinase WalK"/>
    <property type="match status" value="1"/>
</dbReference>
<reference evidence="11 12" key="1">
    <citation type="submission" date="2018-06" db="EMBL/GenBank/DDBJ databases">
        <authorList>
            <consortium name="Pathogen Informatics"/>
            <person name="Doyle S."/>
        </authorList>
    </citation>
    <scope>NUCLEOTIDE SEQUENCE [LARGE SCALE GENOMIC DNA]</scope>
    <source>
        <strain evidence="11 12">NCTC12278</strain>
    </source>
</reference>
<dbReference type="SUPFAM" id="SSF47384">
    <property type="entry name" value="Homodimeric domain of signal transducing histidine kinase"/>
    <property type="match status" value="1"/>
</dbReference>
<gene>
    <name evidence="11" type="primary">phoR</name>
    <name evidence="11" type="ORF">NCTC12278_01894</name>
</gene>
<dbReference type="RefSeq" id="WP_051048380.1">
    <property type="nucleotide sequence ID" value="NZ_LS483343.1"/>
</dbReference>
<dbReference type="GO" id="GO:0016036">
    <property type="term" value="P:cellular response to phosphate starvation"/>
    <property type="evidence" value="ECO:0007669"/>
    <property type="project" value="TreeGrafter"/>
</dbReference>
<dbReference type="EMBL" id="LS483343">
    <property type="protein sequence ID" value="SQF41292.1"/>
    <property type="molecule type" value="Genomic_DNA"/>
</dbReference>
<dbReference type="PROSITE" id="PS50109">
    <property type="entry name" value="HIS_KIN"/>
    <property type="match status" value="1"/>
</dbReference>
<keyword evidence="7" id="KW-0902">Two-component regulatory system</keyword>
<dbReference type="Gene3D" id="3.30.450.20">
    <property type="entry name" value="PAS domain"/>
    <property type="match status" value="1"/>
</dbReference>
<dbReference type="CDD" id="cd00082">
    <property type="entry name" value="HisKA"/>
    <property type="match status" value="1"/>
</dbReference>
<evidence type="ECO:0000256" key="1">
    <source>
        <dbReference type="ARBA" id="ARBA00000085"/>
    </source>
</evidence>
<dbReference type="InterPro" id="IPR036890">
    <property type="entry name" value="HATPase_C_sf"/>
</dbReference>
<keyword evidence="12" id="KW-1185">Reference proteome</keyword>
<dbReference type="PRINTS" id="PR00344">
    <property type="entry name" value="BCTRLSENSOR"/>
</dbReference>
<evidence type="ECO:0000313" key="12">
    <source>
        <dbReference type="Proteomes" id="UP000249495"/>
    </source>
</evidence>
<dbReference type="GO" id="GO:0004721">
    <property type="term" value="F:phosphoprotein phosphatase activity"/>
    <property type="evidence" value="ECO:0007669"/>
    <property type="project" value="TreeGrafter"/>
</dbReference>
<dbReference type="InterPro" id="IPR035965">
    <property type="entry name" value="PAS-like_dom_sf"/>
</dbReference>
<evidence type="ECO:0000256" key="7">
    <source>
        <dbReference type="ARBA" id="ARBA00023012"/>
    </source>
</evidence>
<dbReference type="SMART" id="SM00387">
    <property type="entry name" value="HATPase_c"/>
    <property type="match status" value="1"/>
</dbReference>
<keyword evidence="4" id="KW-0597">Phosphoprotein</keyword>
<keyword evidence="5 11" id="KW-0808">Transferase</keyword>
<dbReference type="InterPro" id="IPR004358">
    <property type="entry name" value="Sig_transdc_His_kin-like_C"/>
</dbReference>
<proteinExistence type="predicted"/>
<feature type="transmembrane region" description="Helical" evidence="9">
    <location>
        <begin position="7"/>
        <end position="25"/>
    </location>
</feature>
<evidence type="ECO:0000256" key="2">
    <source>
        <dbReference type="ARBA" id="ARBA00004370"/>
    </source>
</evidence>
<dbReference type="GO" id="GO:0000155">
    <property type="term" value="F:phosphorelay sensor kinase activity"/>
    <property type="evidence" value="ECO:0007669"/>
    <property type="project" value="InterPro"/>
</dbReference>
<dbReference type="InterPro" id="IPR050351">
    <property type="entry name" value="BphY/WalK/GraS-like"/>
</dbReference>
<dbReference type="InterPro" id="IPR003661">
    <property type="entry name" value="HisK_dim/P_dom"/>
</dbReference>
<keyword evidence="6" id="KW-0418">Kinase</keyword>
<dbReference type="InterPro" id="IPR005467">
    <property type="entry name" value="His_kinase_dom"/>
</dbReference>
<evidence type="ECO:0000256" key="4">
    <source>
        <dbReference type="ARBA" id="ARBA00022553"/>
    </source>
</evidence>
<protein>
    <recommendedName>
        <fullName evidence="3">histidine kinase</fullName>
        <ecNumber evidence="3">2.7.13.3</ecNumber>
    </recommendedName>
</protein>